<keyword evidence="1" id="KW-0677">Repeat</keyword>
<dbReference type="InterPro" id="IPR035914">
    <property type="entry name" value="Sperma_CUB_dom_sf"/>
</dbReference>
<dbReference type="EMBL" id="JAODUP010000480">
    <property type="protein sequence ID" value="KAK2148837.1"/>
    <property type="molecule type" value="Genomic_DNA"/>
</dbReference>
<evidence type="ECO:0000259" key="5">
    <source>
        <dbReference type="PROSITE" id="PS01180"/>
    </source>
</evidence>
<name>A0AAD9MWY5_9ANNE</name>
<evidence type="ECO:0000256" key="2">
    <source>
        <dbReference type="ARBA" id="ARBA00023157"/>
    </source>
</evidence>
<dbReference type="SMART" id="SM00042">
    <property type="entry name" value="CUB"/>
    <property type="match status" value="3"/>
</dbReference>
<feature type="domain" description="CUB" evidence="5">
    <location>
        <begin position="207"/>
        <end position="313"/>
    </location>
</feature>
<gene>
    <name evidence="6" type="ORF">LSH36_480g02065</name>
</gene>
<evidence type="ECO:0000256" key="3">
    <source>
        <dbReference type="PROSITE-ProRule" id="PRU00059"/>
    </source>
</evidence>
<proteinExistence type="predicted"/>
<accession>A0AAD9MWY5</accession>
<evidence type="ECO:0000313" key="7">
    <source>
        <dbReference type="Proteomes" id="UP001208570"/>
    </source>
</evidence>
<dbReference type="PANTHER" id="PTHR24251:SF30">
    <property type="entry name" value="MEMBRANE FRIZZLED-RELATED PROTEIN"/>
    <property type="match status" value="1"/>
</dbReference>
<dbReference type="Proteomes" id="UP001208570">
    <property type="component" value="Unassembled WGS sequence"/>
</dbReference>
<dbReference type="SUPFAM" id="SSF49854">
    <property type="entry name" value="Spermadhesin, CUB domain"/>
    <property type="match status" value="3"/>
</dbReference>
<dbReference type="PANTHER" id="PTHR24251">
    <property type="entry name" value="OVOCHYMASE-RELATED"/>
    <property type="match status" value="1"/>
</dbReference>
<dbReference type="InterPro" id="IPR000859">
    <property type="entry name" value="CUB_dom"/>
</dbReference>
<dbReference type="AlphaFoldDB" id="A0AAD9MWY5"/>
<keyword evidence="2 3" id="KW-1015">Disulfide bond</keyword>
<dbReference type="Pfam" id="PF00431">
    <property type="entry name" value="CUB"/>
    <property type="match status" value="3"/>
</dbReference>
<dbReference type="CDD" id="cd00041">
    <property type="entry name" value="CUB"/>
    <property type="match status" value="3"/>
</dbReference>
<keyword evidence="7" id="KW-1185">Reference proteome</keyword>
<feature type="compositionally biased region" description="Low complexity" evidence="4">
    <location>
        <begin position="167"/>
        <end position="200"/>
    </location>
</feature>
<feature type="domain" description="CUB" evidence="5">
    <location>
        <begin position="352"/>
        <end position="439"/>
    </location>
</feature>
<dbReference type="PROSITE" id="PS01180">
    <property type="entry name" value="CUB"/>
    <property type="match status" value="3"/>
</dbReference>
<evidence type="ECO:0000313" key="6">
    <source>
        <dbReference type="EMBL" id="KAK2148837.1"/>
    </source>
</evidence>
<feature type="disulfide bond" evidence="3">
    <location>
        <begin position="109"/>
        <end position="126"/>
    </location>
</feature>
<comment type="caution">
    <text evidence="3">Lacks conserved residue(s) required for the propagation of feature annotation.</text>
</comment>
<sequence>MTIYLQTTGAGGTGKGFNAIYRMAQKLGTETPTTTQISPTPTSSTTSIPAFASCDRQPVLFTAQNGRFSSPGYPNGYGTNQNCIWQIQTAKEYPGYKIELNFTDFDLGCPDDNLLVYYDTKQISLCDTPTYSIMAELGSVAINLRTDVNTAKSRGFTANYRMFSPLGSSTTTSTSSTTSPTTSLLTRQPSPATSSTSPTTNKPLTGCGGVFTEQSGIISSPSYPGNYPPEVTCVWMIDATSGRYRNYRIELKFLDVDVDCGDDLSVYIMNTMESLCGTSVPPEKVSESGKLHVIFKTDGSTSGRGFQAKYNLVPVVVTKSTPTTPHLTTITTGNTPTNPVTGPTTTPFVKTCGKRFVYVPEARIVSPVDASGQYEPYVTCVWSIEAPPGEQIQLTFETLDLQEDPNCRKDAIFIDDPDHPPAKVFASFIQFVCPTTIHR</sequence>
<comment type="caution">
    <text evidence="6">The sequence shown here is derived from an EMBL/GenBank/DDBJ whole genome shotgun (WGS) entry which is preliminary data.</text>
</comment>
<evidence type="ECO:0000256" key="4">
    <source>
        <dbReference type="SAM" id="MobiDB-lite"/>
    </source>
</evidence>
<evidence type="ECO:0000256" key="1">
    <source>
        <dbReference type="ARBA" id="ARBA00022737"/>
    </source>
</evidence>
<feature type="region of interest" description="Disordered" evidence="4">
    <location>
        <begin position="167"/>
        <end position="205"/>
    </location>
</feature>
<dbReference type="Gene3D" id="2.60.120.290">
    <property type="entry name" value="Spermadhesin, CUB domain"/>
    <property type="match status" value="3"/>
</dbReference>
<protein>
    <recommendedName>
        <fullName evidence="5">CUB domain-containing protein</fullName>
    </recommendedName>
</protein>
<feature type="domain" description="CUB" evidence="5">
    <location>
        <begin position="54"/>
        <end position="163"/>
    </location>
</feature>
<reference evidence="6" key="1">
    <citation type="journal article" date="2023" name="Mol. Biol. Evol.">
        <title>Third-Generation Sequencing Reveals the Adaptive Role of the Epigenome in Three Deep-Sea Polychaetes.</title>
        <authorList>
            <person name="Perez M."/>
            <person name="Aroh O."/>
            <person name="Sun Y."/>
            <person name="Lan Y."/>
            <person name="Juniper S.K."/>
            <person name="Young C.R."/>
            <person name="Angers B."/>
            <person name="Qian P.Y."/>
        </authorList>
    </citation>
    <scope>NUCLEOTIDE SEQUENCE</scope>
    <source>
        <strain evidence="6">P08H-3</strain>
    </source>
</reference>
<organism evidence="6 7">
    <name type="scientific">Paralvinella palmiformis</name>
    <dbReference type="NCBI Taxonomy" id="53620"/>
    <lineage>
        <taxon>Eukaryota</taxon>
        <taxon>Metazoa</taxon>
        <taxon>Spiralia</taxon>
        <taxon>Lophotrochozoa</taxon>
        <taxon>Annelida</taxon>
        <taxon>Polychaeta</taxon>
        <taxon>Sedentaria</taxon>
        <taxon>Canalipalpata</taxon>
        <taxon>Terebellida</taxon>
        <taxon>Terebelliformia</taxon>
        <taxon>Alvinellidae</taxon>
        <taxon>Paralvinella</taxon>
    </lineage>
</organism>